<name>A0A133KQL3_HEYCO</name>
<accession>A0A133KQL3</accession>
<dbReference type="EMBL" id="LRPN01000067">
    <property type="protein sequence ID" value="KWZ81858.1"/>
    <property type="molecule type" value="Genomic_DNA"/>
</dbReference>
<reference evidence="2" key="1">
    <citation type="submission" date="2016-01" db="EMBL/GenBank/DDBJ databases">
        <authorList>
            <person name="Mitreva M."/>
            <person name="Pepin K.H."/>
            <person name="Mihindukulasuriya K.A."/>
            <person name="Fulton R."/>
            <person name="Fronick C."/>
            <person name="O'Laughlin M."/>
            <person name="Miner T."/>
            <person name="Herter B."/>
            <person name="Rosa B.A."/>
            <person name="Cordes M."/>
            <person name="Tomlinson C."/>
            <person name="Wollam A."/>
            <person name="Palsikar V.B."/>
            <person name="Mardis E.R."/>
            <person name="Wilson R.K."/>
        </authorList>
    </citation>
    <scope>NUCLEOTIDE SEQUENCE [LARGE SCALE GENOMIC DNA]</scope>
    <source>
        <strain evidence="2">GED7749B</strain>
    </source>
</reference>
<dbReference type="PATRIC" id="fig|1398.22.peg.1876"/>
<evidence type="ECO:0000313" key="2">
    <source>
        <dbReference type="Proteomes" id="UP000070376"/>
    </source>
</evidence>
<evidence type="ECO:0000313" key="1">
    <source>
        <dbReference type="EMBL" id="KWZ81858.1"/>
    </source>
</evidence>
<gene>
    <name evidence="1" type="ORF">HMPREF3213_01871</name>
</gene>
<organism evidence="1 2">
    <name type="scientific">Heyndrickxia coagulans</name>
    <name type="common">Weizmannia coagulans</name>
    <dbReference type="NCBI Taxonomy" id="1398"/>
    <lineage>
        <taxon>Bacteria</taxon>
        <taxon>Bacillati</taxon>
        <taxon>Bacillota</taxon>
        <taxon>Bacilli</taxon>
        <taxon>Bacillales</taxon>
        <taxon>Bacillaceae</taxon>
        <taxon>Heyndrickxia</taxon>
    </lineage>
</organism>
<proteinExistence type="predicted"/>
<sequence>MDETVEKGFEFCGTDDMIYCKYALLSGWWFFLNAIMPGVRGGFL</sequence>
<dbReference type="Proteomes" id="UP000070376">
    <property type="component" value="Unassembled WGS sequence"/>
</dbReference>
<comment type="caution">
    <text evidence="1">The sequence shown here is derived from an EMBL/GenBank/DDBJ whole genome shotgun (WGS) entry which is preliminary data.</text>
</comment>
<protein>
    <submittedName>
        <fullName evidence="1">Uncharacterized protein</fullName>
    </submittedName>
</protein>
<dbReference type="AlphaFoldDB" id="A0A133KQL3"/>